<dbReference type="Proteomes" id="UP000649114">
    <property type="component" value="Unassembled WGS sequence"/>
</dbReference>
<keyword evidence="1" id="KW-0378">Hydrolase</keyword>
<gene>
    <name evidence="3" type="ORF">CNMCM8927_002619</name>
</gene>
<dbReference type="GO" id="GO:0008081">
    <property type="term" value="F:phosphoric diester hydrolase activity"/>
    <property type="evidence" value="ECO:0007669"/>
    <property type="project" value="TreeGrafter"/>
</dbReference>
<keyword evidence="2" id="KW-0325">Glycoprotein</keyword>
<reference evidence="3" key="2">
    <citation type="submission" date="2020-04" db="EMBL/GenBank/DDBJ databases">
        <authorList>
            <person name="Santos R.A.C."/>
            <person name="Steenwyk J.L."/>
            <person name="Rivero-Menendez O."/>
            <person name="Mead M.E."/>
            <person name="Silva L.P."/>
            <person name="Bastos R.W."/>
            <person name="Alastruey-Izquierdo A."/>
            <person name="Goldman G.H."/>
            <person name="Rokas A."/>
        </authorList>
    </citation>
    <scope>NUCLEOTIDE SEQUENCE</scope>
    <source>
        <strain evidence="3">CNM-CM8927</strain>
    </source>
</reference>
<evidence type="ECO:0000256" key="2">
    <source>
        <dbReference type="ARBA" id="ARBA00023180"/>
    </source>
</evidence>
<protein>
    <submittedName>
        <fullName evidence="3">Uncharacterized protein</fullName>
    </submittedName>
</protein>
<evidence type="ECO:0000313" key="4">
    <source>
        <dbReference type="Proteomes" id="UP000649114"/>
    </source>
</evidence>
<comment type="caution">
    <text evidence="3">The sequence shown here is derived from an EMBL/GenBank/DDBJ whole genome shotgun (WGS) entry which is preliminary data.</text>
</comment>
<dbReference type="AlphaFoldDB" id="A0AAN5YFN6"/>
<proteinExistence type="predicted"/>
<reference evidence="3" key="1">
    <citation type="journal article" date="2020" name="bioRxiv">
        <title>Genomic and phenotypic heterogeneity of clinical isolates of the human pathogens Aspergillus fumigatus, Aspergillus lentulus and Aspergillus fumigatiaffinis.</title>
        <authorList>
            <person name="dos Santos R.A.C."/>
            <person name="Steenwyk J.L."/>
            <person name="Rivero-Menendez O."/>
            <person name="Mead M.E."/>
            <person name="Silva L.P."/>
            <person name="Bastos R.W."/>
            <person name="Alastruey-Izquierdo A."/>
            <person name="Goldman G.H."/>
            <person name="Rokas A."/>
        </authorList>
    </citation>
    <scope>NUCLEOTIDE SEQUENCE</scope>
    <source>
        <strain evidence="3">CNM-CM8927</strain>
    </source>
</reference>
<organism evidence="3 4">
    <name type="scientific">Aspergillus lentulus</name>
    <dbReference type="NCBI Taxonomy" id="293939"/>
    <lineage>
        <taxon>Eukaryota</taxon>
        <taxon>Fungi</taxon>
        <taxon>Dikarya</taxon>
        <taxon>Ascomycota</taxon>
        <taxon>Pezizomycotina</taxon>
        <taxon>Eurotiomycetes</taxon>
        <taxon>Eurotiomycetidae</taxon>
        <taxon>Eurotiales</taxon>
        <taxon>Aspergillaceae</taxon>
        <taxon>Aspergillus</taxon>
        <taxon>Aspergillus subgen. Fumigati</taxon>
    </lineage>
</organism>
<dbReference type="EMBL" id="JAAAPU010000179">
    <property type="protein sequence ID" value="KAF4200686.1"/>
    <property type="molecule type" value="Genomic_DNA"/>
</dbReference>
<dbReference type="PANTHER" id="PTHR10340">
    <property type="entry name" value="SPHINGOMYELIN PHOSPHODIESTERASE"/>
    <property type="match status" value="1"/>
</dbReference>
<accession>A0AAN5YFN6</accession>
<dbReference type="PANTHER" id="PTHR10340:SF34">
    <property type="entry name" value="SPHINGOMYELIN PHOSPHODIESTERASE"/>
    <property type="match status" value="1"/>
</dbReference>
<evidence type="ECO:0000256" key="1">
    <source>
        <dbReference type="ARBA" id="ARBA00022801"/>
    </source>
</evidence>
<evidence type="ECO:0000313" key="3">
    <source>
        <dbReference type="EMBL" id="KAF4200686.1"/>
    </source>
</evidence>
<name>A0AAN5YFN6_ASPLE</name>
<sequence length="158" mass="18346">MIYRSQYSPQWVYQALAKNWFALTGIPSVQAASEPGSYSALHPNSKLPIISYKSVFYYRQNFYAYTEPIEFYPDDCLISELQEIEDNNERVSLISHIPTGSLDHFRDQSHGTYSNIDELMKLCWNFKLAPLYLSSKFRFDDLTLRFGIFSPSSNTARI</sequence>